<reference evidence="1" key="1">
    <citation type="submission" date="2021-03" db="EMBL/GenBank/DDBJ databases">
        <title>Genomic Encyclopedia of Type Strains, Phase IV (KMG-IV): sequencing the most valuable type-strain genomes for metagenomic binning, comparative biology and taxonomic classification.</title>
        <authorList>
            <person name="Goeker M."/>
        </authorList>
    </citation>
    <scope>NUCLEOTIDE SEQUENCE</scope>
    <source>
        <strain evidence="1">DSM 18131</strain>
    </source>
</reference>
<name>A0ACC5T4L5_ENSAD</name>
<dbReference type="EMBL" id="JAGGJR010000013">
    <property type="protein sequence ID" value="MBP1875919.1"/>
    <property type="molecule type" value="Genomic_DNA"/>
</dbReference>
<organism evidence="1 2">
    <name type="scientific">Ensifer adhaerens</name>
    <name type="common">Sinorhizobium morelense</name>
    <dbReference type="NCBI Taxonomy" id="106592"/>
    <lineage>
        <taxon>Bacteria</taxon>
        <taxon>Pseudomonadati</taxon>
        <taxon>Pseudomonadota</taxon>
        <taxon>Alphaproteobacteria</taxon>
        <taxon>Hyphomicrobiales</taxon>
        <taxon>Rhizobiaceae</taxon>
        <taxon>Sinorhizobium/Ensifer group</taxon>
        <taxon>Ensifer</taxon>
    </lineage>
</organism>
<gene>
    <name evidence="1" type="ORF">J2Z19_005667</name>
</gene>
<sequence>MRKSLHNFLAAGLLAVGALSALSSTSSAQSLDLYIGPDGRPDTCSSAIKTETADTTTRNMSGRVVANGRRFVAHRDLVYEILRSRR</sequence>
<comment type="caution">
    <text evidence="1">The sequence shown here is derived from an EMBL/GenBank/DDBJ whole genome shotgun (WGS) entry which is preliminary data.</text>
</comment>
<protein>
    <submittedName>
        <fullName evidence="1">Uncharacterized protein</fullName>
    </submittedName>
</protein>
<proteinExistence type="predicted"/>
<evidence type="ECO:0000313" key="1">
    <source>
        <dbReference type="EMBL" id="MBP1875919.1"/>
    </source>
</evidence>
<evidence type="ECO:0000313" key="2">
    <source>
        <dbReference type="Proteomes" id="UP000823773"/>
    </source>
</evidence>
<dbReference type="Proteomes" id="UP000823773">
    <property type="component" value="Unassembled WGS sequence"/>
</dbReference>
<keyword evidence="2" id="KW-1185">Reference proteome</keyword>
<accession>A0ACC5T4L5</accession>